<dbReference type="RefSeq" id="WP_239795815.1">
    <property type="nucleotide sequence ID" value="NZ_OU912926.1"/>
</dbReference>
<organism evidence="2 3">
    <name type="scientific">Candidatus Nitrotoga arctica</name>
    <dbReference type="NCBI Taxonomy" id="453162"/>
    <lineage>
        <taxon>Bacteria</taxon>
        <taxon>Pseudomonadati</taxon>
        <taxon>Pseudomonadota</taxon>
        <taxon>Betaproteobacteria</taxon>
        <taxon>Nitrosomonadales</taxon>
        <taxon>Gallionellaceae</taxon>
        <taxon>Candidatus Nitrotoga</taxon>
    </lineage>
</organism>
<dbReference type="PANTHER" id="PTHR21366:SF22">
    <property type="entry name" value="VOC DOMAIN-CONTAINING PROTEIN"/>
    <property type="match status" value="1"/>
</dbReference>
<evidence type="ECO:0000313" key="2">
    <source>
        <dbReference type="EMBL" id="CAG9931763.1"/>
    </source>
</evidence>
<keyword evidence="3" id="KW-1185">Reference proteome</keyword>
<gene>
    <name evidence="2" type="ORF">NTG6680_0510</name>
</gene>
<dbReference type="CDD" id="cd07245">
    <property type="entry name" value="VOC_like"/>
    <property type="match status" value="1"/>
</dbReference>
<sequence>MQITHLLHATFLVADLNRARIFYENILGLVPDSKRPEMSFPGVWYNVGVHQQIHLMQLPNPEASLQRPAHGGRDRHIALSVSNLNALMQKLDSATISYTISMSGRPALFCRDPDDNALEFIEHKPSL</sequence>
<feature type="domain" description="VOC" evidence="1">
    <location>
        <begin position="5"/>
        <end position="123"/>
    </location>
</feature>
<evidence type="ECO:0000313" key="3">
    <source>
        <dbReference type="Proteomes" id="UP000839052"/>
    </source>
</evidence>
<dbReference type="SUPFAM" id="SSF54593">
    <property type="entry name" value="Glyoxalase/Bleomycin resistance protein/Dihydroxybiphenyl dioxygenase"/>
    <property type="match status" value="1"/>
</dbReference>
<protein>
    <submittedName>
        <fullName evidence="2">Glyoxalase/bleomycin resistance protein/dioxygenase</fullName>
    </submittedName>
</protein>
<dbReference type="InterPro" id="IPR050383">
    <property type="entry name" value="GlyoxalaseI/FosfomycinResist"/>
</dbReference>
<proteinExistence type="predicted"/>
<accession>A0ABN8AM06</accession>
<dbReference type="Gene3D" id="3.10.180.10">
    <property type="entry name" value="2,3-Dihydroxybiphenyl 1,2-Dioxygenase, domain 1"/>
    <property type="match status" value="1"/>
</dbReference>
<dbReference type="InterPro" id="IPR037523">
    <property type="entry name" value="VOC_core"/>
</dbReference>
<dbReference type="EMBL" id="OU912926">
    <property type="protein sequence ID" value="CAG9931763.1"/>
    <property type="molecule type" value="Genomic_DNA"/>
</dbReference>
<name>A0ABN8AM06_9PROT</name>
<dbReference type="PANTHER" id="PTHR21366">
    <property type="entry name" value="GLYOXALASE FAMILY PROTEIN"/>
    <property type="match status" value="1"/>
</dbReference>
<evidence type="ECO:0000259" key="1">
    <source>
        <dbReference type="PROSITE" id="PS51819"/>
    </source>
</evidence>
<dbReference type="Pfam" id="PF00903">
    <property type="entry name" value="Glyoxalase"/>
    <property type="match status" value="1"/>
</dbReference>
<reference evidence="2 3" key="1">
    <citation type="submission" date="2021-10" db="EMBL/GenBank/DDBJ databases">
        <authorList>
            <person name="Koch H."/>
        </authorList>
    </citation>
    <scope>NUCLEOTIDE SEQUENCE [LARGE SCALE GENOMIC DNA]</scope>
    <source>
        <strain evidence="2">6680</strain>
    </source>
</reference>
<dbReference type="InterPro" id="IPR029068">
    <property type="entry name" value="Glyas_Bleomycin-R_OHBP_Dase"/>
</dbReference>
<dbReference type="PROSITE" id="PS51819">
    <property type="entry name" value="VOC"/>
    <property type="match status" value="1"/>
</dbReference>
<dbReference type="InterPro" id="IPR004360">
    <property type="entry name" value="Glyas_Fos-R_dOase_dom"/>
</dbReference>
<dbReference type="Proteomes" id="UP000839052">
    <property type="component" value="Chromosome"/>
</dbReference>